<name>A0A212EV32_DANPL</name>
<feature type="transmembrane region" description="Helical" evidence="1">
    <location>
        <begin position="92"/>
        <end position="112"/>
    </location>
</feature>
<gene>
    <name evidence="2" type="ORF">KGM_200437</name>
</gene>
<keyword evidence="3" id="KW-1185">Reference proteome</keyword>
<evidence type="ECO:0000313" key="2">
    <source>
        <dbReference type="EMBL" id="OWR45321.1"/>
    </source>
</evidence>
<reference evidence="2 3" key="1">
    <citation type="journal article" date="2011" name="Cell">
        <title>The monarch butterfly genome yields insights into long-distance migration.</title>
        <authorList>
            <person name="Zhan S."/>
            <person name="Merlin C."/>
            <person name="Boore J.L."/>
            <person name="Reppert S.M."/>
        </authorList>
    </citation>
    <scope>NUCLEOTIDE SEQUENCE [LARGE SCALE GENOMIC DNA]</scope>
    <source>
        <strain evidence="2">F-2</strain>
    </source>
</reference>
<dbReference type="KEGG" id="dpl:KGM_200437"/>
<organism evidence="2 3">
    <name type="scientific">Danaus plexippus plexippus</name>
    <dbReference type="NCBI Taxonomy" id="278856"/>
    <lineage>
        <taxon>Eukaryota</taxon>
        <taxon>Metazoa</taxon>
        <taxon>Ecdysozoa</taxon>
        <taxon>Arthropoda</taxon>
        <taxon>Hexapoda</taxon>
        <taxon>Insecta</taxon>
        <taxon>Pterygota</taxon>
        <taxon>Neoptera</taxon>
        <taxon>Endopterygota</taxon>
        <taxon>Lepidoptera</taxon>
        <taxon>Glossata</taxon>
        <taxon>Ditrysia</taxon>
        <taxon>Papilionoidea</taxon>
        <taxon>Nymphalidae</taxon>
        <taxon>Danainae</taxon>
        <taxon>Danaini</taxon>
        <taxon>Danaina</taxon>
        <taxon>Danaus</taxon>
        <taxon>Danaus</taxon>
    </lineage>
</organism>
<evidence type="ECO:0000313" key="3">
    <source>
        <dbReference type="Proteomes" id="UP000007151"/>
    </source>
</evidence>
<keyword evidence="1" id="KW-1133">Transmembrane helix</keyword>
<sequence length="195" mass="22553">MASRLSLRQILTGQVAWGKWTESAHAHRYNRSFVPSCFRRVAQNTCYQTVIQTDRKKQEGRLGIRREFLSRPVCYSLRRERIGRSTRKTLRILESLCAIYIPELFVIAYLIVRRDARKRPLEQVAGAPGDRPRQSFSQCARSLAASGSVVVRGGTRSYCDHVPMFVWWSVILVLQTTDDMSCERRTKAARFLDLR</sequence>
<keyword evidence="1" id="KW-0812">Transmembrane</keyword>
<dbReference type="EMBL" id="AGBW02012259">
    <property type="protein sequence ID" value="OWR45321.1"/>
    <property type="molecule type" value="Genomic_DNA"/>
</dbReference>
<proteinExistence type="predicted"/>
<dbReference type="InParanoid" id="A0A212EV32"/>
<protein>
    <submittedName>
        <fullName evidence="2">Uncharacterized protein</fullName>
    </submittedName>
</protein>
<dbReference type="Proteomes" id="UP000007151">
    <property type="component" value="Unassembled WGS sequence"/>
</dbReference>
<keyword evidence="1" id="KW-0472">Membrane</keyword>
<evidence type="ECO:0000256" key="1">
    <source>
        <dbReference type="SAM" id="Phobius"/>
    </source>
</evidence>
<accession>A0A212EV32</accession>
<dbReference type="AlphaFoldDB" id="A0A212EV32"/>
<comment type="caution">
    <text evidence="2">The sequence shown here is derived from an EMBL/GenBank/DDBJ whole genome shotgun (WGS) entry which is preliminary data.</text>
</comment>